<keyword evidence="3" id="KW-1185">Reference proteome</keyword>
<evidence type="ECO:0000256" key="1">
    <source>
        <dbReference type="SAM" id="MobiDB-lite"/>
    </source>
</evidence>
<reference evidence="2 3" key="1">
    <citation type="submission" date="2019-04" db="EMBL/GenBank/DDBJ databases">
        <title>Aspergillus burnettii sp. nov., novel species from soil in southeast Queensland.</title>
        <authorList>
            <person name="Gilchrist C.L.M."/>
            <person name="Pitt J.I."/>
            <person name="Lange L."/>
            <person name="Lacey H.J."/>
            <person name="Vuong D."/>
            <person name="Midgley D.J."/>
            <person name="Greenfield P."/>
            <person name="Bradbury M."/>
            <person name="Lacey E."/>
            <person name="Busk P.K."/>
            <person name="Pilgaard B."/>
            <person name="Chooi Y.H."/>
            <person name="Piggott A.M."/>
        </authorList>
    </citation>
    <scope>NUCLEOTIDE SEQUENCE [LARGE SCALE GENOMIC DNA]</scope>
    <source>
        <strain evidence="2 3">FRR 5400</strain>
    </source>
</reference>
<proteinExistence type="predicted"/>
<protein>
    <submittedName>
        <fullName evidence="2">Uncharacterized protein</fullName>
    </submittedName>
</protein>
<feature type="compositionally biased region" description="Polar residues" evidence="1">
    <location>
        <begin position="1"/>
        <end position="12"/>
    </location>
</feature>
<comment type="caution">
    <text evidence="2">The sequence shown here is derived from an EMBL/GenBank/DDBJ whole genome shotgun (WGS) entry which is preliminary data.</text>
</comment>
<feature type="compositionally biased region" description="Basic and acidic residues" evidence="1">
    <location>
        <begin position="27"/>
        <end position="36"/>
    </location>
</feature>
<dbReference type="Proteomes" id="UP000541154">
    <property type="component" value="Unassembled WGS sequence"/>
</dbReference>
<name>A0A8H6A5H5_PETAA</name>
<dbReference type="EMBL" id="SPNV01000057">
    <property type="protein sequence ID" value="KAF5863153.1"/>
    <property type="molecule type" value="Genomic_DNA"/>
</dbReference>
<accession>A0A8H6A5H5</accession>
<evidence type="ECO:0000313" key="3">
    <source>
        <dbReference type="Proteomes" id="UP000541154"/>
    </source>
</evidence>
<gene>
    <name evidence="2" type="ORF">ETB97_010498</name>
</gene>
<organism evidence="2 3">
    <name type="scientific">Petromyces alliaceus</name>
    <name type="common">Aspergillus alliaceus</name>
    <dbReference type="NCBI Taxonomy" id="209559"/>
    <lineage>
        <taxon>Eukaryota</taxon>
        <taxon>Fungi</taxon>
        <taxon>Dikarya</taxon>
        <taxon>Ascomycota</taxon>
        <taxon>Pezizomycotina</taxon>
        <taxon>Eurotiomycetes</taxon>
        <taxon>Eurotiomycetidae</taxon>
        <taxon>Eurotiales</taxon>
        <taxon>Aspergillaceae</taxon>
        <taxon>Aspergillus</taxon>
        <taxon>Aspergillus subgen. Circumdati</taxon>
    </lineage>
</organism>
<dbReference type="AlphaFoldDB" id="A0A8H6A5H5"/>
<sequence>MEAYSPRTSYNTLIVEPSPSRHRSRTRQYDLSERKVTRAVSRTRSISVHGRRRGLSSPVRMVEPYGESSSAHAGQLIVVRPRDSDEEIRQYSPLGRRSGEVARRTELLTDGDYEEVIETKRDRKGPNPRILRAMMATLT</sequence>
<feature type="region of interest" description="Disordered" evidence="1">
    <location>
        <begin position="1"/>
        <end position="77"/>
    </location>
</feature>
<evidence type="ECO:0000313" key="2">
    <source>
        <dbReference type="EMBL" id="KAF5863153.1"/>
    </source>
</evidence>